<evidence type="ECO:0000256" key="5">
    <source>
        <dbReference type="ARBA" id="ARBA00022531"/>
    </source>
</evidence>
<feature type="binding site" evidence="9">
    <location>
        <position position="171"/>
    </location>
    <ligand>
        <name>chlorophyll a</name>
        <dbReference type="ChEBI" id="CHEBI:58416"/>
        <label>1</label>
    </ligand>
</feature>
<accession>A0A1E7FU55</accession>
<dbReference type="GO" id="GO:0030076">
    <property type="term" value="C:light-harvesting complex"/>
    <property type="evidence" value="ECO:0007669"/>
    <property type="project" value="UniProtKB-KW"/>
</dbReference>
<evidence type="ECO:0000313" key="10">
    <source>
        <dbReference type="EMBL" id="OEU21686.1"/>
    </source>
</evidence>
<evidence type="ECO:0000256" key="6">
    <source>
        <dbReference type="ARBA" id="ARBA00022640"/>
    </source>
</evidence>
<evidence type="ECO:0000256" key="3">
    <source>
        <dbReference type="ARBA" id="ARBA00005933"/>
    </source>
</evidence>
<gene>
    <name evidence="10" type="primary">LHCR7</name>
    <name evidence="10" type="ORF">FRACYDRAFT_177731</name>
</gene>
<keyword evidence="5" id="KW-0602">Photosynthesis</keyword>
<keyword evidence="4" id="KW-0150">Chloroplast</keyword>
<keyword evidence="11" id="KW-1185">Reference proteome</keyword>
<dbReference type="GO" id="GO:0009765">
    <property type="term" value="P:photosynthesis, light harvesting"/>
    <property type="evidence" value="ECO:0007669"/>
    <property type="project" value="InterPro"/>
</dbReference>
<dbReference type="KEGG" id="fcy:FRACYDRAFT_177731"/>
<evidence type="ECO:0000256" key="8">
    <source>
        <dbReference type="ARBA" id="ARBA00044011"/>
    </source>
</evidence>
<keyword evidence="7" id="KW-0437">Light-harvesting polypeptide</keyword>
<evidence type="ECO:0000313" key="11">
    <source>
        <dbReference type="Proteomes" id="UP000095751"/>
    </source>
</evidence>
<sequence>MSDNDWDGPGPRKFVPTKKSEAIPFMNSPKLLDGTMAGDRGFDPLGFADSRARLTEFREAEIKHARLAMLAAAGWPLSELWDRKIASVLDLPPILDATNRAPSVLNGGLGKINPAYWIGCIALAAAVEGYGGMVNSKKAGYYPGDYGFDPFGLYPKDENGQARMRLSEIKNGRLAMVAITAFAAQEFVAGSAVIDHAAIFFKPITQVLADAEHSGLFSGLYVAPPVEEVQNAAIQAVEAAQSVVPPVETVSEAVTAVVPPVEAITEVVPPVDAVSAASVEAAAVVPPVPAAPVVAAPSAELIAAKERIVELEAKLSKIAEFSR</sequence>
<dbReference type="GO" id="GO:0016168">
    <property type="term" value="F:chlorophyll binding"/>
    <property type="evidence" value="ECO:0007669"/>
    <property type="project" value="UniProtKB-KW"/>
</dbReference>
<dbReference type="SUPFAM" id="SSF103511">
    <property type="entry name" value="Chlorophyll a-b binding protein"/>
    <property type="match status" value="1"/>
</dbReference>
<feature type="binding site" evidence="9">
    <location>
        <position position="64"/>
    </location>
    <ligand>
        <name>chlorophyll a</name>
        <dbReference type="ChEBI" id="CHEBI:58416"/>
        <label>1</label>
    </ligand>
</feature>
<comment type="similarity">
    <text evidence="3">Belongs to the fucoxanthin chlorophyll protein family.</text>
</comment>
<dbReference type="InterPro" id="IPR022796">
    <property type="entry name" value="Chloroa_b-bind"/>
</dbReference>
<evidence type="ECO:0000256" key="7">
    <source>
        <dbReference type="ARBA" id="ARBA00023243"/>
    </source>
</evidence>
<evidence type="ECO:0000256" key="2">
    <source>
        <dbReference type="ARBA" id="ARBA00004229"/>
    </source>
</evidence>
<dbReference type="AlphaFoldDB" id="A0A1E7FU55"/>
<keyword evidence="6" id="KW-0934">Plastid</keyword>
<dbReference type="InParanoid" id="A0A1E7FU55"/>
<dbReference type="GO" id="GO:0016020">
    <property type="term" value="C:membrane"/>
    <property type="evidence" value="ECO:0007669"/>
    <property type="project" value="InterPro"/>
</dbReference>
<reference evidence="10 11" key="1">
    <citation type="submission" date="2016-09" db="EMBL/GenBank/DDBJ databases">
        <title>Extensive genetic diversity and differential bi-allelic expression allows diatom success in the polar Southern Ocean.</title>
        <authorList>
            <consortium name="DOE Joint Genome Institute"/>
            <person name="Mock T."/>
            <person name="Otillar R.P."/>
            <person name="Strauss J."/>
            <person name="Dupont C."/>
            <person name="Frickenhaus S."/>
            <person name="Maumus F."/>
            <person name="Mcmullan M."/>
            <person name="Sanges R."/>
            <person name="Schmutz J."/>
            <person name="Toseland A."/>
            <person name="Valas R."/>
            <person name="Veluchamy A."/>
            <person name="Ward B.J."/>
            <person name="Allen A."/>
            <person name="Barry K."/>
            <person name="Falciatore A."/>
            <person name="Ferrante M."/>
            <person name="Fortunato A.E."/>
            <person name="Gloeckner G."/>
            <person name="Gruber A."/>
            <person name="Hipkin R."/>
            <person name="Janech M."/>
            <person name="Kroth P."/>
            <person name="Leese F."/>
            <person name="Lindquist E."/>
            <person name="Lyon B.R."/>
            <person name="Martin J."/>
            <person name="Mayer C."/>
            <person name="Parker M."/>
            <person name="Quesneville H."/>
            <person name="Raymond J."/>
            <person name="Uhlig C."/>
            <person name="Valentin K.U."/>
            <person name="Worden A.Z."/>
            <person name="Armbrust E.V."/>
            <person name="Bowler C."/>
            <person name="Green B."/>
            <person name="Moulton V."/>
            <person name="Van Oosterhout C."/>
            <person name="Grigoriev I."/>
        </authorList>
    </citation>
    <scope>NUCLEOTIDE SEQUENCE [LARGE SCALE GENOMIC DNA]</scope>
    <source>
        <strain evidence="10 11">CCMP1102</strain>
    </source>
</reference>
<dbReference type="PANTHER" id="PTHR21649">
    <property type="entry name" value="CHLOROPHYLL A/B BINDING PROTEIN"/>
    <property type="match status" value="1"/>
</dbReference>
<feature type="binding site" evidence="9">
    <location>
        <position position="173"/>
    </location>
    <ligand>
        <name>chlorophyll a</name>
        <dbReference type="ChEBI" id="CHEBI:58416"/>
        <label>1</label>
    </ligand>
</feature>
<keyword evidence="9" id="KW-0148">Chlorophyll</keyword>
<dbReference type="Pfam" id="PF00504">
    <property type="entry name" value="Chloroa_b-bind"/>
    <property type="match status" value="1"/>
</dbReference>
<feature type="binding site" description="axial binding residue" evidence="9">
    <location>
        <position position="66"/>
    </location>
    <ligand>
        <name>chlorophyll b</name>
        <dbReference type="ChEBI" id="CHEBI:61721"/>
        <label>1</label>
    </ligand>
    <ligandPart>
        <name>Mg</name>
        <dbReference type="ChEBI" id="CHEBI:25107"/>
    </ligandPart>
</feature>
<feature type="binding site" description="axial binding residue" evidence="9">
    <location>
        <position position="61"/>
    </location>
    <ligand>
        <name>chlorophyll b</name>
        <dbReference type="ChEBI" id="CHEBI:61721"/>
        <label>1</label>
    </ligand>
    <ligandPart>
        <name>Mg</name>
        <dbReference type="ChEBI" id="CHEBI:25107"/>
    </ligandPart>
</feature>
<comment type="function">
    <text evidence="1">The light-harvesting complex (LHC) functions as a light receptor, it captures and delivers excitation energy to photosystems with which it is closely associated. Energy is transferred from the carotenoid and chlorophyll C (or B) to chlorophyll A and the photosynthetic reaction centers where it is used to synthesize ATP and reducing power.</text>
</comment>
<protein>
    <submittedName>
        <fullName evidence="10">Fucoxanthin chlorophyll a/c protein</fullName>
    </submittedName>
</protein>
<dbReference type="Proteomes" id="UP000095751">
    <property type="component" value="Unassembled WGS sequence"/>
</dbReference>
<dbReference type="Gene3D" id="1.10.3460.10">
    <property type="entry name" value="Chlorophyll a/b binding protein domain"/>
    <property type="match status" value="1"/>
</dbReference>
<comment type="subcellular location">
    <subcellularLocation>
        <location evidence="2">Plastid</location>
        <location evidence="2">Chloroplast</location>
    </subcellularLocation>
</comment>
<dbReference type="EMBL" id="KV784353">
    <property type="protein sequence ID" value="OEU21686.1"/>
    <property type="molecule type" value="Genomic_DNA"/>
</dbReference>
<evidence type="ECO:0000256" key="1">
    <source>
        <dbReference type="ARBA" id="ARBA00004022"/>
    </source>
</evidence>
<feature type="binding site" evidence="9">
    <location>
        <position position="185"/>
    </location>
    <ligand>
        <name>chlorophyll b</name>
        <dbReference type="ChEBI" id="CHEBI:61721"/>
        <label>2</label>
    </ligand>
</feature>
<dbReference type="GO" id="GO:0009507">
    <property type="term" value="C:chloroplast"/>
    <property type="evidence" value="ECO:0007669"/>
    <property type="project" value="UniProtKB-SubCell"/>
</dbReference>
<evidence type="ECO:0000256" key="9">
    <source>
        <dbReference type="PIRSR" id="PIRSR601344-1"/>
    </source>
</evidence>
<dbReference type="InterPro" id="IPR001344">
    <property type="entry name" value="Chloro_AB-bd_pln"/>
</dbReference>
<feature type="binding site" evidence="9">
    <location>
        <position position="168"/>
    </location>
    <ligand>
        <name>chlorophyll b</name>
        <dbReference type="ChEBI" id="CHEBI:61721"/>
        <label>4</label>
    </ligand>
</feature>
<feature type="binding site" description="axial binding residue" evidence="9">
    <location>
        <position position="128"/>
    </location>
    <ligand>
        <name>chlorophyll b</name>
        <dbReference type="ChEBI" id="CHEBI:61721"/>
        <label>1</label>
    </ligand>
    <ligandPart>
        <name>Mg</name>
        <dbReference type="ChEBI" id="CHEBI:25107"/>
    </ligandPart>
</feature>
<evidence type="ECO:0000256" key="4">
    <source>
        <dbReference type="ARBA" id="ARBA00022528"/>
    </source>
</evidence>
<proteinExistence type="inferred from homology"/>
<name>A0A1E7FU55_9STRA</name>
<keyword evidence="9" id="KW-0157">Chromophore</keyword>
<comment type="subunit">
    <text evidence="8">The LHC complex of chromophytic algae is composed of fucoxanthin, chlorophyll A and C bound non-covalently by fucoxanthin chlorophyll proteins (FCPs). The ratio of the pigments in LHC; fucoxanthin: chlorophyll C: chlorophyll A; (0.6-1): (0.1-0.3): (1).</text>
</comment>
<dbReference type="OrthoDB" id="423598at2759"/>
<organism evidence="10 11">
    <name type="scientific">Fragilariopsis cylindrus CCMP1102</name>
    <dbReference type="NCBI Taxonomy" id="635003"/>
    <lineage>
        <taxon>Eukaryota</taxon>
        <taxon>Sar</taxon>
        <taxon>Stramenopiles</taxon>
        <taxon>Ochrophyta</taxon>
        <taxon>Bacillariophyta</taxon>
        <taxon>Bacillariophyceae</taxon>
        <taxon>Bacillariophycidae</taxon>
        <taxon>Bacillariales</taxon>
        <taxon>Bacillariaceae</taxon>
        <taxon>Fragilariopsis</taxon>
    </lineage>
</organism>